<reference evidence="2" key="1">
    <citation type="submission" date="2020-08" db="EMBL/GenBank/DDBJ databases">
        <title>Multicomponent nature underlies the extraordinary mechanical properties of spider dragline silk.</title>
        <authorList>
            <person name="Kono N."/>
            <person name="Nakamura H."/>
            <person name="Mori M."/>
            <person name="Yoshida Y."/>
            <person name="Ohtoshi R."/>
            <person name="Malay A.D."/>
            <person name="Moran D.A.P."/>
            <person name="Tomita M."/>
            <person name="Numata K."/>
            <person name="Arakawa K."/>
        </authorList>
    </citation>
    <scope>NUCLEOTIDE SEQUENCE</scope>
</reference>
<gene>
    <name evidence="2" type="ORF">NPIL_348401</name>
</gene>
<evidence type="ECO:0000313" key="2">
    <source>
        <dbReference type="EMBL" id="GFT48245.1"/>
    </source>
</evidence>
<feature type="region of interest" description="Disordered" evidence="1">
    <location>
        <begin position="1"/>
        <end position="21"/>
    </location>
</feature>
<protein>
    <submittedName>
        <fullName evidence="2">Uncharacterized protein</fullName>
    </submittedName>
</protein>
<sequence>MISLDPSVHPRPSPETNQRPSLTPINLRFIKGVWETVHEKRLIKLFYDIKTAPGDERFLNLFGQQSPTAFTKLSLMGKGLGMIFTCDVKKGIICNSSNTF</sequence>
<organism evidence="2 3">
    <name type="scientific">Nephila pilipes</name>
    <name type="common">Giant wood spider</name>
    <name type="synonym">Nephila maculata</name>
    <dbReference type="NCBI Taxonomy" id="299642"/>
    <lineage>
        <taxon>Eukaryota</taxon>
        <taxon>Metazoa</taxon>
        <taxon>Ecdysozoa</taxon>
        <taxon>Arthropoda</taxon>
        <taxon>Chelicerata</taxon>
        <taxon>Arachnida</taxon>
        <taxon>Araneae</taxon>
        <taxon>Araneomorphae</taxon>
        <taxon>Entelegynae</taxon>
        <taxon>Araneoidea</taxon>
        <taxon>Nephilidae</taxon>
        <taxon>Nephila</taxon>
    </lineage>
</organism>
<name>A0A8X6P4V6_NEPPI</name>
<proteinExistence type="predicted"/>
<dbReference type="OrthoDB" id="10331142at2759"/>
<dbReference type="EMBL" id="BMAW01064990">
    <property type="protein sequence ID" value="GFT48245.1"/>
    <property type="molecule type" value="Genomic_DNA"/>
</dbReference>
<dbReference type="Proteomes" id="UP000887013">
    <property type="component" value="Unassembled WGS sequence"/>
</dbReference>
<comment type="caution">
    <text evidence="2">The sequence shown here is derived from an EMBL/GenBank/DDBJ whole genome shotgun (WGS) entry which is preliminary data.</text>
</comment>
<evidence type="ECO:0000256" key="1">
    <source>
        <dbReference type="SAM" id="MobiDB-lite"/>
    </source>
</evidence>
<accession>A0A8X6P4V6</accession>
<dbReference type="AlphaFoldDB" id="A0A8X6P4V6"/>
<evidence type="ECO:0000313" key="3">
    <source>
        <dbReference type="Proteomes" id="UP000887013"/>
    </source>
</evidence>
<keyword evidence="3" id="KW-1185">Reference proteome</keyword>